<proteinExistence type="inferred from homology"/>
<evidence type="ECO:0000259" key="7">
    <source>
        <dbReference type="PROSITE" id="PS51471"/>
    </source>
</evidence>
<protein>
    <recommendedName>
        <fullName evidence="7">Fe2OG dioxygenase domain-containing protein</fullName>
    </recommendedName>
</protein>
<sequence length="332" mass="36110">TLYTPAGSSCSPLCSRSHAPASNGLRLRSSPRPHGLRRHQGRRQRTHRRRHHHRPGHLAPPAGHPGARPRRRPLRDPSHRPCWSDDGAVQAGRAGGRGEGSRGDCGLFPGGEPRRAGFGHVGDARGAAELQQGAGRGEAPLLLEGQAELREVPQQLQPVPLAGGQLARHAVPGHGADGAVPEEIPPACRGIVVEFTREVQRLGGMLFELLSEALGLHRGFLEQHEVGCLEGLSVVGHYYPASPQPHLSMGTSRHTDSSFLKVLLQDTVGGLQVLHWLRLDEQPVWVDVPAEPDAFIVNIGDFLQLLSNVRFRSVEYRVLSKSRGPPLYIIYT</sequence>
<evidence type="ECO:0000313" key="8">
    <source>
        <dbReference type="EnsemblPlants" id="AET6Gv20400100.1"/>
    </source>
</evidence>
<evidence type="ECO:0000256" key="2">
    <source>
        <dbReference type="ARBA" id="ARBA00022723"/>
    </source>
</evidence>
<evidence type="ECO:0000256" key="4">
    <source>
        <dbReference type="ARBA" id="ARBA00023004"/>
    </source>
</evidence>
<dbReference type="Gene3D" id="2.60.120.330">
    <property type="entry name" value="B-lactam Antibiotic, Isopenicillin N Synthase, Chain"/>
    <property type="match status" value="1"/>
</dbReference>
<reference evidence="8" key="5">
    <citation type="journal article" date="2021" name="G3 (Bethesda)">
        <title>Aegilops tauschii genome assembly Aet v5.0 features greater sequence contiguity and improved annotation.</title>
        <authorList>
            <person name="Wang L."/>
            <person name="Zhu T."/>
            <person name="Rodriguez J.C."/>
            <person name="Deal K.R."/>
            <person name="Dubcovsky J."/>
            <person name="McGuire P.E."/>
            <person name="Lux T."/>
            <person name="Spannagl M."/>
            <person name="Mayer K.F.X."/>
            <person name="Baldrich P."/>
            <person name="Meyers B.C."/>
            <person name="Huo N."/>
            <person name="Gu Y.Q."/>
            <person name="Zhou H."/>
            <person name="Devos K.M."/>
            <person name="Bennetzen J.L."/>
            <person name="Unver T."/>
            <person name="Budak H."/>
            <person name="Gulick P.J."/>
            <person name="Galiba G."/>
            <person name="Kalapos B."/>
            <person name="Nelson D.R."/>
            <person name="Li P."/>
            <person name="You F.M."/>
            <person name="Luo M.C."/>
            <person name="Dvorak J."/>
        </authorList>
    </citation>
    <scope>NUCLEOTIDE SEQUENCE [LARGE SCALE GENOMIC DNA]</scope>
    <source>
        <strain evidence="8">cv. AL8/78</strain>
    </source>
</reference>
<dbReference type="SUPFAM" id="SSF51197">
    <property type="entry name" value="Clavaminate synthase-like"/>
    <property type="match status" value="1"/>
</dbReference>
<feature type="compositionally biased region" description="Polar residues" evidence="6">
    <location>
        <begin position="1"/>
        <end position="14"/>
    </location>
</feature>
<reference evidence="9" key="2">
    <citation type="journal article" date="2017" name="Nat. Plants">
        <title>The Aegilops tauschii genome reveals multiple impacts of transposons.</title>
        <authorList>
            <person name="Zhao G."/>
            <person name="Zou C."/>
            <person name="Li K."/>
            <person name="Wang K."/>
            <person name="Li T."/>
            <person name="Gao L."/>
            <person name="Zhang X."/>
            <person name="Wang H."/>
            <person name="Yang Z."/>
            <person name="Liu X."/>
            <person name="Jiang W."/>
            <person name="Mao L."/>
            <person name="Kong X."/>
            <person name="Jiao Y."/>
            <person name="Jia J."/>
        </authorList>
    </citation>
    <scope>NUCLEOTIDE SEQUENCE [LARGE SCALE GENOMIC DNA]</scope>
    <source>
        <strain evidence="9">cv. AL8/78</strain>
    </source>
</reference>
<dbReference type="STRING" id="200361.A0A453NLA1"/>
<dbReference type="Gramene" id="AET6Gv20400100.1">
    <property type="protein sequence ID" value="AET6Gv20400100.1"/>
    <property type="gene ID" value="AET6Gv20400100"/>
</dbReference>
<evidence type="ECO:0000256" key="1">
    <source>
        <dbReference type="ARBA" id="ARBA00008056"/>
    </source>
</evidence>
<feature type="domain" description="Fe2OG dioxygenase" evidence="7">
    <location>
        <begin position="228"/>
        <end position="332"/>
    </location>
</feature>
<dbReference type="PANTHER" id="PTHR10209">
    <property type="entry name" value="OXIDOREDUCTASE, 2OG-FE II OXYGENASE FAMILY PROTEIN"/>
    <property type="match status" value="1"/>
</dbReference>
<feature type="compositionally biased region" description="Basic residues" evidence="6">
    <location>
        <begin position="29"/>
        <end position="56"/>
    </location>
</feature>
<dbReference type="Proteomes" id="UP000015105">
    <property type="component" value="Chromosome 6D"/>
</dbReference>
<keyword evidence="4 5" id="KW-0408">Iron</keyword>
<keyword evidence="9" id="KW-1185">Reference proteome</keyword>
<dbReference type="PROSITE" id="PS51471">
    <property type="entry name" value="FE2OG_OXY"/>
    <property type="match status" value="1"/>
</dbReference>
<evidence type="ECO:0000256" key="6">
    <source>
        <dbReference type="SAM" id="MobiDB-lite"/>
    </source>
</evidence>
<reference evidence="9" key="1">
    <citation type="journal article" date="2014" name="Science">
        <title>Ancient hybridizations among the ancestral genomes of bread wheat.</title>
        <authorList>
            <consortium name="International Wheat Genome Sequencing Consortium,"/>
            <person name="Marcussen T."/>
            <person name="Sandve S.R."/>
            <person name="Heier L."/>
            <person name="Spannagl M."/>
            <person name="Pfeifer M."/>
            <person name="Jakobsen K.S."/>
            <person name="Wulff B.B."/>
            <person name="Steuernagel B."/>
            <person name="Mayer K.F."/>
            <person name="Olsen O.A."/>
        </authorList>
    </citation>
    <scope>NUCLEOTIDE SEQUENCE [LARGE SCALE GENOMIC DNA]</scope>
    <source>
        <strain evidence="9">cv. AL8/78</strain>
    </source>
</reference>
<feature type="compositionally biased region" description="Low complexity" evidence="6">
    <location>
        <begin position="57"/>
        <end position="66"/>
    </location>
</feature>
<dbReference type="InterPro" id="IPR027443">
    <property type="entry name" value="IPNS-like_sf"/>
</dbReference>
<evidence type="ECO:0000313" key="9">
    <source>
        <dbReference type="Proteomes" id="UP000015105"/>
    </source>
</evidence>
<name>A0A453NLA1_AEGTS</name>
<dbReference type="InterPro" id="IPR005123">
    <property type="entry name" value="Oxoglu/Fe-dep_dioxygenase_dom"/>
</dbReference>
<keyword evidence="3 5" id="KW-0560">Oxidoreductase</keyword>
<evidence type="ECO:0000256" key="3">
    <source>
        <dbReference type="ARBA" id="ARBA00023002"/>
    </source>
</evidence>
<comment type="similarity">
    <text evidence="1 5">Belongs to the iron/ascorbate-dependent oxidoreductase family.</text>
</comment>
<feature type="region of interest" description="Disordered" evidence="6">
    <location>
        <begin position="1"/>
        <end position="119"/>
    </location>
</feature>
<evidence type="ECO:0000256" key="5">
    <source>
        <dbReference type="RuleBase" id="RU003682"/>
    </source>
</evidence>
<dbReference type="GO" id="GO:0046872">
    <property type="term" value="F:metal ion binding"/>
    <property type="evidence" value="ECO:0007669"/>
    <property type="project" value="UniProtKB-KW"/>
</dbReference>
<feature type="compositionally biased region" description="Basic and acidic residues" evidence="6">
    <location>
        <begin position="74"/>
        <end position="83"/>
    </location>
</feature>
<reference evidence="8" key="3">
    <citation type="journal article" date="2017" name="Nature">
        <title>Genome sequence of the progenitor of the wheat D genome Aegilops tauschii.</title>
        <authorList>
            <person name="Luo M.C."/>
            <person name="Gu Y.Q."/>
            <person name="Puiu D."/>
            <person name="Wang H."/>
            <person name="Twardziok S.O."/>
            <person name="Deal K.R."/>
            <person name="Huo N."/>
            <person name="Zhu T."/>
            <person name="Wang L."/>
            <person name="Wang Y."/>
            <person name="McGuire P.E."/>
            <person name="Liu S."/>
            <person name="Long H."/>
            <person name="Ramasamy R.K."/>
            <person name="Rodriguez J.C."/>
            <person name="Van S.L."/>
            <person name="Yuan L."/>
            <person name="Wang Z."/>
            <person name="Xia Z."/>
            <person name="Xiao L."/>
            <person name="Anderson O.D."/>
            <person name="Ouyang S."/>
            <person name="Liang Y."/>
            <person name="Zimin A.V."/>
            <person name="Pertea G."/>
            <person name="Qi P."/>
            <person name="Bennetzen J.L."/>
            <person name="Dai X."/>
            <person name="Dawson M.W."/>
            <person name="Muller H.G."/>
            <person name="Kugler K."/>
            <person name="Rivarola-Duarte L."/>
            <person name="Spannagl M."/>
            <person name="Mayer K.F.X."/>
            <person name="Lu F.H."/>
            <person name="Bevan M.W."/>
            <person name="Leroy P."/>
            <person name="Li P."/>
            <person name="You F.M."/>
            <person name="Sun Q."/>
            <person name="Liu Z."/>
            <person name="Lyons E."/>
            <person name="Wicker T."/>
            <person name="Salzberg S.L."/>
            <person name="Devos K.M."/>
            <person name="Dvorak J."/>
        </authorList>
    </citation>
    <scope>NUCLEOTIDE SEQUENCE [LARGE SCALE GENOMIC DNA]</scope>
    <source>
        <strain evidence="8">cv. AL8/78</strain>
    </source>
</reference>
<dbReference type="GO" id="GO:0051213">
    <property type="term" value="F:dioxygenase activity"/>
    <property type="evidence" value="ECO:0007669"/>
    <property type="project" value="UniProtKB-ARBA"/>
</dbReference>
<accession>A0A453NLA1</accession>
<dbReference type="AlphaFoldDB" id="A0A453NLA1"/>
<dbReference type="Pfam" id="PF03171">
    <property type="entry name" value="2OG-FeII_Oxy"/>
    <property type="match status" value="1"/>
</dbReference>
<dbReference type="EnsemblPlants" id="AET6Gv20400100.1">
    <property type="protein sequence ID" value="AET6Gv20400100.1"/>
    <property type="gene ID" value="AET6Gv20400100"/>
</dbReference>
<dbReference type="PANTHER" id="PTHR10209:SF773">
    <property type="entry name" value="FE2OG DIOXYGENASE DOMAIN-CONTAINING PROTEIN"/>
    <property type="match status" value="1"/>
</dbReference>
<keyword evidence="2 5" id="KW-0479">Metal-binding</keyword>
<dbReference type="InterPro" id="IPR044861">
    <property type="entry name" value="IPNS-like_FE2OG_OXY"/>
</dbReference>
<organism evidence="8 9">
    <name type="scientific">Aegilops tauschii subsp. strangulata</name>
    <name type="common">Goatgrass</name>
    <dbReference type="NCBI Taxonomy" id="200361"/>
    <lineage>
        <taxon>Eukaryota</taxon>
        <taxon>Viridiplantae</taxon>
        <taxon>Streptophyta</taxon>
        <taxon>Embryophyta</taxon>
        <taxon>Tracheophyta</taxon>
        <taxon>Spermatophyta</taxon>
        <taxon>Magnoliopsida</taxon>
        <taxon>Liliopsida</taxon>
        <taxon>Poales</taxon>
        <taxon>Poaceae</taxon>
        <taxon>BOP clade</taxon>
        <taxon>Pooideae</taxon>
        <taxon>Triticodae</taxon>
        <taxon>Triticeae</taxon>
        <taxon>Triticinae</taxon>
        <taxon>Aegilops</taxon>
    </lineage>
</organism>
<reference evidence="8" key="4">
    <citation type="submission" date="2019-03" db="UniProtKB">
        <authorList>
            <consortium name="EnsemblPlants"/>
        </authorList>
    </citation>
    <scope>IDENTIFICATION</scope>
</reference>